<proteinExistence type="predicted"/>
<keyword evidence="1" id="KW-0732">Signal</keyword>
<keyword evidence="4" id="KW-1185">Reference proteome</keyword>
<dbReference type="Pfam" id="PF13462">
    <property type="entry name" value="Thioredoxin_4"/>
    <property type="match status" value="1"/>
</dbReference>
<evidence type="ECO:0000313" key="4">
    <source>
        <dbReference type="Proteomes" id="UP000319792"/>
    </source>
</evidence>
<dbReference type="Gene3D" id="3.40.30.10">
    <property type="entry name" value="Glutaredoxin"/>
    <property type="match status" value="1"/>
</dbReference>
<name>A0A5C5RK30_9ACTN</name>
<dbReference type="PROSITE" id="PS51257">
    <property type="entry name" value="PROKAR_LIPOPROTEIN"/>
    <property type="match status" value="1"/>
</dbReference>
<dbReference type="SUPFAM" id="SSF52833">
    <property type="entry name" value="Thioredoxin-like"/>
    <property type="match status" value="1"/>
</dbReference>
<dbReference type="Proteomes" id="UP000319792">
    <property type="component" value="Unassembled WGS sequence"/>
</dbReference>
<feature type="chain" id="PRO_5039115679" description="Thioredoxin-like fold domain-containing protein" evidence="1">
    <location>
        <begin position="25"/>
        <end position="221"/>
    </location>
</feature>
<sequence length="221" mass="22236">MRTQRMLSVVAAVLVALFALSGCARTVAGTAVAAPSGEAGTSSGSSDGAVKVGTGGPTITVYLDFLCPACKNFETRYGADITAAVRTGKLTVEYRPVSFLDRLSASGDYSSRALQAFLEVGRSSGTDATLGFLTSMFLSQPEESGSSDLTNAEIATIAGASGSADAVTTKIRTGTTGIDGKAVGAANLKLLAAADGTGTPTVLRGGAQVEIRGDWLATIIG</sequence>
<organism evidence="3 4">
    <name type="scientific">Tsukamurella sputi</name>
    <dbReference type="NCBI Taxonomy" id="2591848"/>
    <lineage>
        <taxon>Bacteria</taxon>
        <taxon>Bacillati</taxon>
        <taxon>Actinomycetota</taxon>
        <taxon>Actinomycetes</taxon>
        <taxon>Mycobacteriales</taxon>
        <taxon>Tsukamurellaceae</taxon>
        <taxon>Tsukamurella</taxon>
    </lineage>
</organism>
<protein>
    <recommendedName>
        <fullName evidence="2">Thioredoxin-like fold domain-containing protein</fullName>
    </recommendedName>
</protein>
<reference evidence="3 4" key="2">
    <citation type="submission" date="2019-08" db="EMBL/GenBank/DDBJ databases">
        <title>Tsukamurella conjunctivitidis sp. nov., Tsukamurella assacharolytica sp. nov. and Tsukamurella sputae sp. nov. isolated from patients with conjunctivitis, bacteraemia (lymphoma) and respiratory infection (sputum) in Hong Kong.</title>
        <authorList>
            <person name="Fok K.M.N."/>
            <person name="Fong J.Y.H."/>
        </authorList>
    </citation>
    <scope>NUCLEOTIDE SEQUENCE [LARGE SCALE GENOMIC DNA]</scope>
    <source>
        <strain evidence="3 4">HKU70</strain>
    </source>
</reference>
<dbReference type="OrthoDB" id="117402at2"/>
<evidence type="ECO:0000256" key="1">
    <source>
        <dbReference type="SAM" id="SignalP"/>
    </source>
</evidence>
<evidence type="ECO:0000313" key="3">
    <source>
        <dbReference type="EMBL" id="TWS22944.1"/>
    </source>
</evidence>
<dbReference type="RefSeq" id="WP_146435948.1">
    <property type="nucleotide sequence ID" value="NZ_VIGV01000005.1"/>
</dbReference>
<gene>
    <name evidence="3" type="ORF">FK268_16235</name>
</gene>
<dbReference type="EMBL" id="VIGV01000005">
    <property type="protein sequence ID" value="TWS22944.1"/>
    <property type="molecule type" value="Genomic_DNA"/>
</dbReference>
<comment type="caution">
    <text evidence="3">The sequence shown here is derived from an EMBL/GenBank/DDBJ whole genome shotgun (WGS) entry which is preliminary data.</text>
</comment>
<accession>A0A5C5RK30</accession>
<dbReference type="InterPro" id="IPR012336">
    <property type="entry name" value="Thioredoxin-like_fold"/>
</dbReference>
<dbReference type="AlphaFoldDB" id="A0A5C5RK30"/>
<dbReference type="InterPro" id="IPR036249">
    <property type="entry name" value="Thioredoxin-like_sf"/>
</dbReference>
<feature type="domain" description="Thioredoxin-like fold" evidence="2">
    <location>
        <begin position="58"/>
        <end position="210"/>
    </location>
</feature>
<evidence type="ECO:0000259" key="2">
    <source>
        <dbReference type="Pfam" id="PF13462"/>
    </source>
</evidence>
<dbReference type="CDD" id="cd02972">
    <property type="entry name" value="DsbA_family"/>
    <property type="match status" value="1"/>
</dbReference>
<feature type="signal peptide" evidence="1">
    <location>
        <begin position="1"/>
        <end position="24"/>
    </location>
</feature>
<reference evidence="3 4" key="1">
    <citation type="submission" date="2019-06" db="EMBL/GenBank/DDBJ databases">
        <authorList>
            <person name="Teng J.L.L."/>
            <person name="Lee H.H."/>
            <person name="Lau S.K.P."/>
            <person name="Woo P.C.Y."/>
        </authorList>
    </citation>
    <scope>NUCLEOTIDE SEQUENCE [LARGE SCALE GENOMIC DNA]</scope>
    <source>
        <strain evidence="3 4">HKU70</strain>
    </source>
</reference>